<keyword evidence="9" id="KW-1185">Reference proteome</keyword>
<dbReference type="EMBL" id="QKZU01000004">
    <property type="protein sequence ID" value="PZX59153.1"/>
    <property type="molecule type" value="Genomic_DNA"/>
</dbReference>
<gene>
    <name evidence="7" type="ORF">ESW18_12260</name>
    <name evidence="6" type="ORF">LV84_01179</name>
</gene>
<dbReference type="Gene3D" id="3.30.470.20">
    <property type="entry name" value="ATP-grasp fold, B domain"/>
    <property type="match status" value="1"/>
</dbReference>
<protein>
    <submittedName>
        <fullName evidence="7">ATP-grasp domain-containing protein</fullName>
    </submittedName>
    <submittedName>
        <fullName evidence="6">Putative ATP-grasp superfamily ATP-dependent carboligase</fullName>
    </submittedName>
</protein>
<dbReference type="PROSITE" id="PS50975">
    <property type="entry name" value="ATP_GRASP"/>
    <property type="match status" value="1"/>
</dbReference>
<name>A0A2W7RDX8_9BACT</name>
<evidence type="ECO:0000256" key="2">
    <source>
        <dbReference type="ARBA" id="ARBA00022741"/>
    </source>
</evidence>
<dbReference type="GO" id="GO:0005524">
    <property type="term" value="F:ATP binding"/>
    <property type="evidence" value="ECO:0007669"/>
    <property type="project" value="UniProtKB-UniRule"/>
</dbReference>
<dbReference type="GO" id="GO:0016874">
    <property type="term" value="F:ligase activity"/>
    <property type="evidence" value="ECO:0007669"/>
    <property type="project" value="UniProtKB-KW"/>
</dbReference>
<evidence type="ECO:0000256" key="1">
    <source>
        <dbReference type="ARBA" id="ARBA00022598"/>
    </source>
</evidence>
<feature type="domain" description="ATP-grasp" evidence="5">
    <location>
        <begin position="128"/>
        <end position="311"/>
    </location>
</feature>
<dbReference type="Proteomes" id="UP000321927">
    <property type="component" value="Unassembled WGS sequence"/>
</dbReference>
<dbReference type="RefSeq" id="WP_086501047.1">
    <property type="nucleotide sequence ID" value="NZ_MSSV01000007.1"/>
</dbReference>
<dbReference type="InterPro" id="IPR013815">
    <property type="entry name" value="ATP_grasp_subdomain_1"/>
</dbReference>
<evidence type="ECO:0000313" key="7">
    <source>
        <dbReference type="EMBL" id="TXD77562.1"/>
    </source>
</evidence>
<keyword evidence="3 4" id="KW-0067">ATP-binding</keyword>
<dbReference type="OrthoDB" id="9803907at2"/>
<dbReference type="GO" id="GO:0046872">
    <property type="term" value="F:metal ion binding"/>
    <property type="evidence" value="ECO:0007669"/>
    <property type="project" value="InterPro"/>
</dbReference>
<evidence type="ECO:0000256" key="4">
    <source>
        <dbReference type="PROSITE-ProRule" id="PRU00409"/>
    </source>
</evidence>
<evidence type="ECO:0000313" key="6">
    <source>
        <dbReference type="EMBL" id="PZX59153.1"/>
    </source>
</evidence>
<evidence type="ECO:0000313" key="8">
    <source>
        <dbReference type="Proteomes" id="UP000249115"/>
    </source>
</evidence>
<proteinExistence type="predicted"/>
<dbReference type="GO" id="GO:0005829">
    <property type="term" value="C:cytosol"/>
    <property type="evidence" value="ECO:0007669"/>
    <property type="project" value="TreeGrafter"/>
</dbReference>
<organism evidence="6 8">
    <name type="scientific">Algoriphagus ratkowskyi</name>
    <dbReference type="NCBI Taxonomy" id="57028"/>
    <lineage>
        <taxon>Bacteria</taxon>
        <taxon>Pseudomonadati</taxon>
        <taxon>Bacteroidota</taxon>
        <taxon>Cytophagia</taxon>
        <taxon>Cytophagales</taxon>
        <taxon>Cyclobacteriaceae</taxon>
        <taxon>Algoriphagus</taxon>
    </lineage>
</organism>
<dbReference type="Proteomes" id="UP000249115">
    <property type="component" value="Unassembled WGS sequence"/>
</dbReference>
<dbReference type="PANTHER" id="PTHR43055:SF1">
    <property type="entry name" value="FORMATE-DEPENDENT PHOSPHORIBOSYLGLYCINAMIDE FORMYLTRANSFERASE"/>
    <property type="match status" value="1"/>
</dbReference>
<dbReference type="InterPro" id="IPR011761">
    <property type="entry name" value="ATP-grasp"/>
</dbReference>
<reference evidence="7 9" key="2">
    <citation type="submission" date="2019-08" db="EMBL/GenBank/DDBJ databases">
        <title>Genome of Algoriphagus ratkowskyi IC026.</title>
        <authorList>
            <person name="Bowman J.P."/>
        </authorList>
    </citation>
    <scope>NUCLEOTIDE SEQUENCE [LARGE SCALE GENOMIC DNA]</scope>
    <source>
        <strain evidence="7 9">IC026</strain>
    </source>
</reference>
<comment type="caution">
    <text evidence="6">The sequence shown here is derived from an EMBL/GenBank/DDBJ whole genome shotgun (WGS) entry which is preliminary data.</text>
</comment>
<dbReference type="PANTHER" id="PTHR43055">
    <property type="entry name" value="FORMATE-DEPENDENT PHOSPHORIBOSYLGLYCINAMIDE FORMYLTRANSFERASE"/>
    <property type="match status" value="1"/>
</dbReference>
<dbReference type="AlphaFoldDB" id="A0A2W7RDX8"/>
<sequence>MQKIVDKVSFSVLIPDGDTPNTLSIVRCLGEIKKIKIFVLSKDKNHPVRYSRHITKFLHYPNVETEEGKLKAIIEAIEETNADILLPIDIEFIRLAAANKDILSKLIAVAPIPEIEAFDTANDKWLLSKWLKVNDLPQPETILFKSTDNLDDIISTLTFPIILKPIIGCGGRGIQIIKNIQELYNWNNKFKNSEDHVIQSYINGYDIDCSVISIDGKIIIHTIQKSIKYVIDDPWAYAMEFADNEAVYEIVKEIVEKFNWTGVNNIALRYDENTQDFKVIEMNPRYWASVLATLFTGVNFPYTSCLLALKKEVPKTSASNKIVIRSGDALKMMMKRFTKQNYLHYNNTYLELTIKDPIPTIAKIFR</sequence>
<evidence type="ECO:0000259" key="5">
    <source>
        <dbReference type="PROSITE" id="PS50975"/>
    </source>
</evidence>
<keyword evidence="2 4" id="KW-0547">Nucleotide-binding</keyword>
<evidence type="ECO:0000313" key="9">
    <source>
        <dbReference type="Proteomes" id="UP000321927"/>
    </source>
</evidence>
<evidence type="ECO:0000256" key="3">
    <source>
        <dbReference type="ARBA" id="ARBA00022840"/>
    </source>
</evidence>
<accession>A0A2W7RDX8</accession>
<dbReference type="EMBL" id="VORV01000007">
    <property type="protein sequence ID" value="TXD77562.1"/>
    <property type="molecule type" value="Genomic_DNA"/>
</dbReference>
<dbReference type="Gene3D" id="3.30.1490.20">
    <property type="entry name" value="ATP-grasp fold, A domain"/>
    <property type="match status" value="1"/>
</dbReference>
<reference evidence="6 8" key="1">
    <citation type="submission" date="2018-06" db="EMBL/GenBank/DDBJ databases">
        <title>Genomic Encyclopedia of Archaeal and Bacterial Type Strains, Phase II (KMG-II): from individual species to whole genera.</title>
        <authorList>
            <person name="Goeker M."/>
        </authorList>
    </citation>
    <scope>NUCLEOTIDE SEQUENCE [LARGE SCALE GENOMIC DNA]</scope>
    <source>
        <strain evidence="6 8">DSM 22686</strain>
    </source>
</reference>
<dbReference type="InterPro" id="IPR003806">
    <property type="entry name" value="ATP-grasp_PylC-type"/>
</dbReference>
<dbReference type="Pfam" id="PF02655">
    <property type="entry name" value="ATP-grasp_3"/>
    <property type="match status" value="1"/>
</dbReference>
<dbReference type="SUPFAM" id="SSF56059">
    <property type="entry name" value="Glutathione synthetase ATP-binding domain-like"/>
    <property type="match status" value="1"/>
</dbReference>
<keyword evidence="1 6" id="KW-0436">Ligase</keyword>